<dbReference type="AlphaFoldDB" id="A0A941D1X6"/>
<dbReference type="RefSeq" id="WP_215340653.1">
    <property type="nucleotide sequence ID" value="NZ_JAGSGD010000001.1"/>
</dbReference>
<gene>
    <name evidence="1" type="ORF">JKL49_11375</name>
</gene>
<protein>
    <submittedName>
        <fullName evidence="1">Uncharacterized protein</fullName>
    </submittedName>
</protein>
<sequence>MSRQSLEIIEDIRFETARISREFELAVYRANGGVFDEQVDHEKLIADLGPRVGGEVARRLSELRTSMRSLYGLNPARLLEHMEILQKGIRRGWFRTGGSAGGRR</sequence>
<reference evidence="1" key="1">
    <citation type="submission" date="2021-04" db="EMBL/GenBank/DDBJ databases">
        <title>Draft genome assembly of strain Phenylobacterium sp. 20VBR1 using MiniION and Illumina platforms.</title>
        <authorList>
            <person name="Thomas F.A."/>
            <person name="Krishnan K.P."/>
            <person name="Sinha R.K."/>
        </authorList>
    </citation>
    <scope>NUCLEOTIDE SEQUENCE</scope>
    <source>
        <strain evidence="1">20VBR1</strain>
    </source>
</reference>
<dbReference type="Proteomes" id="UP000622580">
    <property type="component" value="Unassembled WGS sequence"/>
</dbReference>
<keyword evidence="2" id="KW-1185">Reference proteome</keyword>
<comment type="caution">
    <text evidence="1">The sequence shown here is derived from an EMBL/GenBank/DDBJ whole genome shotgun (WGS) entry which is preliminary data.</text>
</comment>
<evidence type="ECO:0000313" key="2">
    <source>
        <dbReference type="Proteomes" id="UP000622580"/>
    </source>
</evidence>
<name>A0A941D1X6_9CAUL</name>
<evidence type="ECO:0000313" key="1">
    <source>
        <dbReference type="EMBL" id="MBR7619989.1"/>
    </source>
</evidence>
<proteinExistence type="predicted"/>
<organism evidence="1 2">
    <name type="scientific">Phenylobacterium glaciei</name>
    <dbReference type="NCBI Taxonomy" id="2803784"/>
    <lineage>
        <taxon>Bacteria</taxon>
        <taxon>Pseudomonadati</taxon>
        <taxon>Pseudomonadota</taxon>
        <taxon>Alphaproteobacteria</taxon>
        <taxon>Caulobacterales</taxon>
        <taxon>Caulobacteraceae</taxon>
        <taxon>Phenylobacterium</taxon>
    </lineage>
</organism>
<dbReference type="EMBL" id="JAGSGD010000001">
    <property type="protein sequence ID" value="MBR7619989.1"/>
    <property type="molecule type" value="Genomic_DNA"/>
</dbReference>
<accession>A0A941D1X6</accession>